<evidence type="ECO:0000313" key="7">
    <source>
        <dbReference type="EMBL" id="GEN53497.1"/>
    </source>
</evidence>
<dbReference type="GO" id="GO:0008113">
    <property type="term" value="F:peptide-methionine (S)-S-oxide reductase activity"/>
    <property type="evidence" value="ECO:0007669"/>
    <property type="project" value="UniProtKB-UniRule"/>
</dbReference>
<dbReference type="Pfam" id="PF01625">
    <property type="entry name" value="PMSR"/>
    <property type="match status" value="1"/>
</dbReference>
<keyword evidence="2 5" id="KW-0560">Oxidoreductase</keyword>
<feature type="active site" evidence="5">
    <location>
        <position position="57"/>
    </location>
</feature>
<organism evidence="7 8">
    <name type="scientific">Halobacillus faecis</name>
    <dbReference type="NCBI Taxonomy" id="360184"/>
    <lineage>
        <taxon>Bacteria</taxon>
        <taxon>Bacillati</taxon>
        <taxon>Bacillota</taxon>
        <taxon>Bacilli</taxon>
        <taxon>Bacillales</taxon>
        <taxon>Bacillaceae</taxon>
        <taxon>Halobacillus</taxon>
    </lineage>
</organism>
<dbReference type="InterPro" id="IPR036509">
    <property type="entry name" value="Met_Sox_Rdtase_MsrA_sf"/>
</dbReference>
<feature type="domain" description="Peptide methionine sulphoxide reductase MsrA" evidence="6">
    <location>
        <begin position="51"/>
        <end position="200"/>
    </location>
</feature>
<evidence type="ECO:0000259" key="6">
    <source>
        <dbReference type="Pfam" id="PF01625"/>
    </source>
</evidence>
<dbReference type="AlphaFoldDB" id="A0A511WR67"/>
<evidence type="ECO:0000256" key="5">
    <source>
        <dbReference type="HAMAP-Rule" id="MF_01401"/>
    </source>
</evidence>
<evidence type="ECO:0000256" key="2">
    <source>
        <dbReference type="ARBA" id="ARBA00023002"/>
    </source>
</evidence>
<proteinExistence type="inferred from homology"/>
<reference evidence="7 8" key="1">
    <citation type="submission" date="2019-07" db="EMBL/GenBank/DDBJ databases">
        <title>Whole genome shotgun sequence of Halobacillus faecis NBRC 103569.</title>
        <authorList>
            <person name="Hosoyama A."/>
            <person name="Uohara A."/>
            <person name="Ohji S."/>
            <person name="Ichikawa N."/>
        </authorList>
    </citation>
    <scope>NUCLEOTIDE SEQUENCE [LARGE SCALE GENOMIC DNA]</scope>
    <source>
        <strain evidence="7 8">NBRC 103569</strain>
    </source>
</reference>
<evidence type="ECO:0000313" key="8">
    <source>
        <dbReference type="Proteomes" id="UP000321886"/>
    </source>
</evidence>
<comment type="catalytic activity">
    <reaction evidence="4 5">
        <text>[thioredoxin]-disulfide + L-methionine + H2O = L-methionine (S)-S-oxide + [thioredoxin]-dithiol</text>
        <dbReference type="Rhea" id="RHEA:19993"/>
        <dbReference type="Rhea" id="RHEA-COMP:10698"/>
        <dbReference type="Rhea" id="RHEA-COMP:10700"/>
        <dbReference type="ChEBI" id="CHEBI:15377"/>
        <dbReference type="ChEBI" id="CHEBI:29950"/>
        <dbReference type="ChEBI" id="CHEBI:50058"/>
        <dbReference type="ChEBI" id="CHEBI:57844"/>
        <dbReference type="ChEBI" id="CHEBI:58772"/>
        <dbReference type="EC" id="1.8.4.11"/>
    </reaction>
</comment>
<dbReference type="EMBL" id="BJYD01000016">
    <property type="protein sequence ID" value="GEN53497.1"/>
    <property type="molecule type" value="Genomic_DNA"/>
</dbReference>
<dbReference type="Gene3D" id="3.30.1060.10">
    <property type="entry name" value="Peptide methionine sulphoxide reductase MsrA"/>
    <property type="match status" value="1"/>
</dbReference>
<dbReference type="SUPFAM" id="SSF55068">
    <property type="entry name" value="Peptide methionine sulfoxide reductase"/>
    <property type="match status" value="1"/>
</dbReference>
<evidence type="ECO:0000256" key="3">
    <source>
        <dbReference type="ARBA" id="ARBA00047806"/>
    </source>
</evidence>
<dbReference type="PANTHER" id="PTHR43774:SF1">
    <property type="entry name" value="PEPTIDE METHIONINE SULFOXIDE REDUCTASE MSRA 2"/>
    <property type="match status" value="1"/>
</dbReference>
<protein>
    <recommendedName>
        <fullName evidence="5">Peptide methionine sulfoxide reductase MsrA</fullName>
        <shortName evidence="5">Protein-methionine-S-oxide reductase</shortName>
        <ecNumber evidence="5">1.8.4.11</ecNumber>
    </recommendedName>
    <alternativeName>
        <fullName evidence="5">Peptide-methionine (S)-S-oxide reductase</fullName>
        <shortName evidence="5">Peptide Met(O) reductase</shortName>
    </alternativeName>
</protein>
<evidence type="ECO:0000256" key="4">
    <source>
        <dbReference type="ARBA" id="ARBA00048782"/>
    </source>
</evidence>
<dbReference type="GO" id="GO:0033744">
    <property type="term" value="F:L-methionine:thioredoxin-disulfide S-oxidoreductase activity"/>
    <property type="evidence" value="ECO:0007669"/>
    <property type="project" value="RHEA"/>
</dbReference>
<dbReference type="NCBIfam" id="TIGR00401">
    <property type="entry name" value="msrA"/>
    <property type="match status" value="1"/>
</dbReference>
<dbReference type="HAMAP" id="MF_01401">
    <property type="entry name" value="MsrA"/>
    <property type="match status" value="1"/>
</dbReference>
<dbReference type="PANTHER" id="PTHR43774">
    <property type="entry name" value="PEPTIDE METHIONINE SULFOXIDE REDUCTASE"/>
    <property type="match status" value="1"/>
</dbReference>
<name>A0A511WR67_9BACI</name>
<comment type="similarity">
    <text evidence="1 5">Belongs to the MsrA Met sulfoxide reductase family.</text>
</comment>
<accession>A0A511WR67</accession>
<keyword evidence="8" id="KW-1185">Reference proteome</keyword>
<gene>
    <name evidence="5" type="primary">msrA</name>
    <name evidence="7" type="ORF">HFA01_17590</name>
</gene>
<dbReference type="InterPro" id="IPR002569">
    <property type="entry name" value="Met_Sox_Rdtase_MsrA_dom"/>
</dbReference>
<evidence type="ECO:0000256" key="1">
    <source>
        <dbReference type="ARBA" id="ARBA00005591"/>
    </source>
</evidence>
<dbReference type="Proteomes" id="UP000321886">
    <property type="component" value="Unassembled WGS sequence"/>
</dbReference>
<comment type="catalytic activity">
    <reaction evidence="3 5">
        <text>L-methionyl-[protein] + [thioredoxin]-disulfide + H2O = L-methionyl-(S)-S-oxide-[protein] + [thioredoxin]-dithiol</text>
        <dbReference type="Rhea" id="RHEA:14217"/>
        <dbReference type="Rhea" id="RHEA-COMP:10698"/>
        <dbReference type="Rhea" id="RHEA-COMP:10700"/>
        <dbReference type="Rhea" id="RHEA-COMP:12313"/>
        <dbReference type="Rhea" id="RHEA-COMP:12315"/>
        <dbReference type="ChEBI" id="CHEBI:15377"/>
        <dbReference type="ChEBI" id="CHEBI:16044"/>
        <dbReference type="ChEBI" id="CHEBI:29950"/>
        <dbReference type="ChEBI" id="CHEBI:44120"/>
        <dbReference type="ChEBI" id="CHEBI:50058"/>
        <dbReference type="EC" id="1.8.4.11"/>
    </reaction>
</comment>
<comment type="caution">
    <text evidence="7">The sequence shown here is derived from an EMBL/GenBank/DDBJ whole genome shotgun (WGS) entry which is preliminary data.</text>
</comment>
<sequence>MKKRTKWIMMIAILSLVAVFAIPEAYAYLTKRNYDSEAVTANEIPEGYEVATLAGGCFWCMEPPFEKLKGIHSVISGYTGGKTENPSYDEVSSGGTGHIESVQIYYDPDVISYEQILDVFWRQINPTDDEGQFVDRGYQYTTAIFYHTSEQRQIAEQSKQELQNSDRFQKELVTPVREAEEFYRAEEYHQDYYKKNKLRYDFYRGNSGRDQYLEDRWGEGLELDLPKK</sequence>
<dbReference type="RefSeq" id="WP_246139304.1">
    <property type="nucleotide sequence ID" value="NZ_BJYD01000016.1"/>
</dbReference>
<comment type="function">
    <text evidence="5">Has an important function as a repair enzyme for proteins that have been inactivated by oxidation. Catalyzes the reversible oxidation-reduction of methionine sulfoxide in proteins to methionine.</text>
</comment>
<dbReference type="EC" id="1.8.4.11" evidence="5"/>